<organism evidence="1">
    <name type="scientific">Phytophthora nicotianae</name>
    <name type="common">Potato buckeye rot agent</name>
    <name type="synonym">Phytophthora parasitica</name>
    <dbReference type="NCBI Taxonomy" id="4792"/>
    <lineage>
        <taxon>Eukaryota</taxon>
        <taxon>Sar</taxon>
        <taxon>Stramenopiles</taxon>
        <taxon>Oomycota</taxon>
        <taxon>Peronosporomycetes</taxon>
        <taxon>Peronosporales</taxon>
        <taxon>Peronosporaceae</taxon>
        <taxon>Phytophthora</taxon>
    </lineage>
</organism>
<name>W2IW85_PHYNI</name>
<sequence>MSALAPSLNEGQKNDFDTVMQAVHSTEEVTVWWKSSQRVKAALDCSSLMGQAAQ</sequence>
<accession>W2IW85</accession>
<protein>
    <submittedName>
        <fullName evidence="1">Uncharacterized protein</fullName>
    </submittedName>
</protein>
<gene>
    <name evidence="1" type="ORF">L916_10556</name>
</gene>
<dbReference type="AlphaFoldDB" id="W2IW85"/>
<dbReference type="EMBL" id="KI673483">
    <property type="protein sequence ID" value="ETL37802.1"/>
    <property type="molecule type" value="Genomic_DNA"/>
</dbReference>
<evidence type="ECO:0000313" key="1">
    <source>
        <dbReference type="EMBL" id="ETL37802.1"/>
    </source>
</evidence>
<dbReference type="Proteomes" id="UP000053864">
    <property type="component" value="Unassembled WGS sequence"/>
</dbReference>
<reference evidence="1" key="1">
    <citation type="submission" date="2013-11" db="EMBL/GenBank/DDBJ databases">
        <title>The Genome Sequence of Phytophthora parasitica CJ05E6.</title>
        <authorList>
            <consortium name="The Broad Institute Genomics Platform"/>
            <person name="Russ C."/>
            <person name="Tyler B."/>
            <person name="Panabieres F."/>
            <person name="Shan W."/>
            <person name="Tripathy S."/>
            <person name="Grunwald N."/>
            <person name="Machado M."/>
            <person name="Johnson C.S."/>
            <person name="Arredondo F."/>
            <person name="Hong C."/>
            <person name="Coffey M."/>
            <person name="Young S.K."/>
            <person name="Zeng Q."/>
            <person name="Gargeya S."/>
            <person name="Fitzgerald M."/>
            <person name="Abouelleil A."/>
            <person name="Alvarado L."/>
            <person name="Chapman S.B."/>
            <person name="Gainer-Dewar J."/>
            <person name="Goldberg J."/>
            <person name="Griggs A."/>
            <person name="Gujja S."/>
            <person name="Hansen M."/>
            <person name="Howarth C."/>
            <person name="Imamovic A."/>
            <person name="Ireland A."/>
            <person name="Larimer J."/>
            <person name="McCowan C."/>
            <person name="Murphy C."/>
            <person name="Pearson M."/>
            <person name="Poon T.W."/>
            <person name="Priest M."/>
            <person name="Roberts A."/>
            <person name="Saif S."/>
            <person name="Shea T."/>
            <person name="Sykes S."/>
            <person name="Wortman J."/>
            <person name="Nusbaum C."/>
            <person name="Birren B."/>
        </authorList>
    </citation>
    <scope>NUCLEOTIDE SEQUENCE [LARGE SCALE GENOMIC DNA]</scope>
    <source>
        <strain evidence="1">CJ05E6</strain>
    </source>
</reference>
<proteinExistence type="predicted"/>
<feature type="non-terminal residue" evidence="1">
    <location>
        <position position="54"/>
    </location>
</feature>